<dbReference type="PANTHER" id="PTHR30413">
    <property type="entry name" value="INNER MEMBRANE TRANSPORT PERMEASE"/>
    <property type="match status" value="1"/>
</dbReference>
<dbReference type="Proteomes" id="UP001198983">
    <property type="component" value="Chromosome"/>
</dbReference>
<feature type="transmembrane region" description="Helical" evidence="9">
    <location>
        <begin position="231"/>
        <end position="250"/>
    </location>
</feature>
<dbReference type="InterPro" id="IPR047817">
    <property type="entry name" value="ABC2_TM_bact-type"/>
</dbReference>
<name>A0AAX2ZAL0_9FIRM</name>
<evidence type="ECO:0000259" key="10">
    <source>
        <dbReference type="PROSITE" id="PS51012"/>
    </source>
</evidence>
<dbReference type="GO" id="GO:0015920">
    <property type="term" value="P:lipopolysaccharide transport"/>
    <property type="evidence" value="ECO:0007669"/>
    <property type="project" value="TreeGrafter"/>
</dbReference>
<dbReference type="RefSeq" id="WP_148558459.1">
    <property type="nucleotide sequence ID" value="NZ_CP081135.1"/>
</dbReference>
<dbReference type="GO" id="GO:0140359">
    <property type="term" value="F:ABC-type transporter activity"/>
    <property type="evidence" value="ECO:0007669"/>
    <property type="project" value="InterPro"/>
</dbReference>
<dbReference type="KEGG" id="tem:JW646_10265"/>
<dbReference type="PROSITE" id="PS51012">
    <property type="entry name" value="ABC_TM2"/>
    <property type="match status" value="1"/>
</dbReference>
<accession>A0AAX2ZAL0</accession>
<keyword evidence="5" id="KW-0997">Cell inner membrane</keyword>
<comment type="subcellular location">
    <subcellularLocation>
        <location evidence="1">Cell inner membrane</location>
        <topology evidence="1">Multi-pass membrane protein</topology>
    </subcellularLocation>
    <subcellularLocation>
        <location evidence="9">Cell membrane</location>
        <topology evidence="9">Multi-pass membrane protein</topology>
    </subcellularLocation>
</comment>
<keyword evidence="7 9" id="KW-1133">Transmembrane helix</keyword>
<feature type="transmembrane region" description="Helical" evidence="9">
    <location>
        <begin position="141"/>
        <end position="161"/>
    </location>
</feature>
<dbReference type="PANTHER" id="PTHR30413:SF8">
    <property type="entry name" value="TRANSPORT PERMEASE PROTEIN"/>
    <property type="match status" value="1"/>
</dbReference>
<dbReference type="GO" id="GO:0005886">
    <property type="term" value="C:plasma membrane"/>
    <property type="evidence" value="ECO:0007669"/>
    <property type="project" value="UniProtKB-SubCell"/>
</dbReference>
<keyword evidence="6 9" id="KW-0812">Transmembrane</keyword>
<evidence type="ECO:0000256" key="8">
    <source>
        <dbReference type="ARBA" id="ARBA00023136"/>
    </source>
</evidence>
<evidence type="ECO:0000256" key="9">
    <source>
        <dbReference type="RuleBase" id="RU361157"/>
    </source>
</evidence>
<protein>
    <recommendedName>
        <fullName evidence="9">Transport permease protein</fullName>
    </recommendedName>
</protein>
<feature type="transmembrane region" description="Helical" evidence="9">
    <location>
        <begin position="34"/>
        <end position="56"/>
    </location>
</feature>
<dbReference type="Pfam" id="PF01061">
    <property type="entry name" value="ABC2_membrane"/>
    <property type="match status" value="1"/>
</dbReference>
<organism evidence="11 12">
    <name type="scientific">Terrisporobacter hibernicus</name>
    <dbReference type="NCBI Taxonomy" id="2813371"/>
    <lineage>
        <taxon>Bacteria</taxon>
        <taxon>Bacillati</taxon>
        <taxon>Bacillota</taxon>
        <taxon>Clostridia</taxon>
        <taxon>Peptostreptococcales</taxon>
        <taxon>Peptostreptococcaceae</taxon>
        <taxon>Terrisporobacter</taxon>
    </lineage>
</organism>
<feature type="transmembrane region" description="Helical" evidence="9">
    <location>
        <begin position="99"/>
        <end position="129"/>
    </location>
</feature>
<feature type="domain" description="ABC transmembrane type-2" evidence="10">
    <location>
        <begin position="32"/>
        <end position="252"/>
    </location>
</feature>
<evidence type="ECO:0000256" key="2">
    <source>
        <dbReference type="ARBA" id="ARBA00007783"/>
    </source>
</evidence>
<evidence type="ECO:0000256" key="3">
    <source>
        <dbReference type="ARBA" id="ARBA00022448"/>
    </source>
</evidence>
<keyword evidence="4 9" id="KW-1003">Cell membrane</keyword>
<evidence type="ECO:0000256" key="4">
    <source>
        <dbReference type="ARBA" id="ARBA00022475"/>
    </source>
</evidence>
<keyword evidence="12" id="KW-1185">Reference proteome</keyword>
<keyword evidence="3 9" id="KW-0813">Transport</keyword>
<keyword evidence="8 9" id="KW-0472">Membrane</keyword>
<evidence type="ECO:0000256" key="6">
    <source>
        <dbReference type="ARBA" id="ARBA00022692"/>
    </source>
</evidence>
<feature type="transmembrane region" description="Helical" evidence="9">
    <location>
        <begin position="173"/>
        <end position="191"/>
    </location>
</feature>
<comment type="similarity">
    <text evidence="2 9">Belongs to the ABC-2 integral membrane protein family.</text>
</comment>
<sequence length="260" mass="30217">MGRFINDVKKYYNYTIYSAKSELKAEVSNSYLNWVWWVLEPLCFMMIYAFIFGVVFNSKEEHFLVFIFVGITAWDFFNRNMKQSITMVKKNKAIVSKVYIPKFILILSKMCVNGFKMCISLGIVIIMMIISKVEITPNVLYFIPIMMTLLIINFAFMTILLHFGVFVEDLSNVVNIVLRAVFYMTGIFYSIESRIDSPYSDILLKCNPIAFILSSLRKCLLYGETPSRKLLLLWMIIGIIISLIGVKTIYKNENSYVKVI</sequence>
<reference evidence="11 12" key="1">
    <citation type="journal article" date="2023" name="Int. J. Syst. Evol. Microbiol.">
        <title>Terrisporobacter hibernicus sp. nov., isolated from bovine faeces in Northern Ireland.</title>
        <authorList>
            <person name="Mitchell M."/>
            <person name="Nguyen S.V."/>
            <person name="Connor M."/>
            <person name="Fairley D.J."/>
            <person name="Donoghue O."/>
            <person name="Marshall H."/>
            <person name="Koolman L."/>
            <person name="McMullan G."/>
            <person name="Schaffer K.E."/>
            <person name="McGrath J.W."/>
            <person name="Fanning S."/>
        </authorList>
    </citation>
    <scope>NUCLEOTIDE SEQUENCE [LARGE SCALE GENOMIC DNA]</scope>
    <source>
        <strain evidence="11 12">MCA3</strain>
    </source>
</reference>
<gene>
    <name evidence="11" type="ORF">JW646_10265</name>
</gene>
<proteinExistence type="inferred from homology"/>
<evidence type="ECO:0000313" key="11">
    <source>
        <dbReference type="EMBL" id="UEL46052.1"/>
    </source>
</evidence>
<dbReference type="EMBL" id="CP081135">
    <property type="protein sequence ID" value="UEL46052.1"/>
    <property type="molecule type" value="Genomic_DNA"/>
</dbReference>
<evidence type="ECO:0000256" key="7">
    <source>
        <dbReference type="ARBA" id="ARBA00022989"/>
    </source>
</evidence>
<evidence type="ECO:0000256" key="5">
    <source>
        <dbReference type="ARBA" id="ARBA00022519"/>
    </source>
</evidence>
<evidence type="ECO:0000313" key="12">
    <source>
        <dbReference type="Proteomes" id="UP001198983"/>
    </source>
</evidence>
<dbReference type="AlphaFoldDB" id="A0AAX2ZAL0"/>
<evidence type="ECO:0000256" key="1">
    <source>
        <dbReference type="ARBA" id="ARBA00004429"/>
    </source>
</evidence>
<feature type="transmembrane region" description="Helical" evidence="9">
    <location>
        <begin position="62"/>
        <end position="78"/>
    </location>
</feature>
<dbReference type="InterPro" id="IPR013525">
    <property type="entry name" value="ABC2_TM"/>
</dbReference>